<comment type="caution">
    <text evidence="2">The sequence shown here is derived from an EMBL/GenBank/DDBJ whole genome shotgun (WGS) entry which is preliminary data.</text>
</comment>
<keyword evidence="1" id="KW-0812">Transmembrane</keyword>
<evidence type="ECO:0000313" key="3">
    <source>
        <dbReference type="Proteomes" id="UP000284403"/>
    </source>
</evidence>
<proteinExistence type="predicted"/>
<dbReference type="Proteomes" id="UP000284403">
    <property type="component" value="Unassembled WGS sequence"/>
</dbReference>
<keyword evidence="3" id="KW-1185">Reference proteome</keyword>
<reference evidence="2 3" key="1">
    <citation type="journal article" date="2018" name="BMC Genomics">
        <title>Genomic comparison of Trypanosoma conorhini and Trypanosoma rangeli to Trypanosoma cruzi strains of high and low virulence.</title>
        <authorList>
            <person name="Bradwell K.R."/>
            <person name="Koparde V.N."/>
            <person name="Matveyev A.V."/>
            <person name="Serrano M.G."/>
            <person name="Alves J.M."/>
            <person name="Parikh H."/>
            <person name="Huang B."/>
            <person name="Lee V."/>
            <person name="Espinosa-Alvarez O."/>
            <person name="Ortiz P.A."/>
            <person name="Costa-Martins A.G."/>
            <person name="Teixeira M.M."/>
            <person name="Buck G.A."/>
        </authorList>
    </citation>
    <scope>NUCLEOTIDE SEQUENCE [LARGE SCALE GENOMIC DNA]</scope>
    <source>
        <strain evidence="2 3">025E</strain>
    </source>
</reference>
<name>A0A3R7NX05_9TRYP</name>
<evidence type="ECO:0000256" key="1">
    <source>
        <dbReference type="SAM" id="Phobius"/>
    </source>
</evidence>
<keyword evidence="1" id="KW-1133">Transmembrane helix</keyword>
<organism evidence="2 3">
    <name type="scientific">Trypanosoma conorhini</name>
    <dbReference type="NCBI Taxonomy" id="83891"/>
    <lineage>
        <taxon>Eukaryota</taxon>
        <taxon>Discoba</taxon>
        <taxon>Euglenozoa</taxon>
        <taxon>Kinetoplastea</taxon>
        <taxon>Metakinetoplastina</taxon>
        <taxon>Trypanosomatida</taxon>
        <taxon>Trypanosomatidae</taxon>
        <taxon>Trypanosoma</taxon>
    </lineage>
</organism>
<evidence type="ECO:0000313" key="2">
    <source>
        <dbReference type="EMBL" id="RNF13174.1"/>
    </source>
</evidence>
<sequence length="248" mass="26082">MRSLLTGGRLRGILGTTGAMGQGEQRLLGDGHDTLSIVDHTRLLHSAVFRGFFLSGQLRGVESVGAQANLMVPLFGVNGSESQQRVERRVVDVFEGLQRQEGGPLSACMNAAVLLAVQGGASAAGDGASPLRFVVLDVRPLAPSLPFTWHFTWAEICALGQLDTGAGAGHGSVSLPVFKTTRVAVASLEPYDALSREAFPVLNGYLRGARLRRRAVMDSTRFTAAAAGAALVLAAAFVGRRYFVSCSG</sequence>
<dbReference type="OrthoDB" id="272324at2759"/>
<dbReference type="RefSeq" id="XP_029226717.1">
    <property type="nucleotide sequence ID" value="XM_029373183.1"/>
</dbReference>
<dbReference type="AlphaFoldDB" id="A0A3R7NX05"/>
<feature type="transmembrane region" description="Helical" evidence="1">
    <location>
        <begin position="222"/>
        <end position="243"/>
    </location>
</feature>
<accession>A0A3R7NX05</accession>
<gene>
    <name evidence="2" type="ORF">Tco025E_06303</name>
</gene>
<protein>
    <submittedName>
        <fullName evidence="2">Uncharacterized protein</fullName>
    </submittedName>
</protein>
<keyword evidence="1" id="KW-0472">Membrane</keyword>
<dbReference type="EMBL" id="MKKU01000419">
    <property type="protein sequence ID" value="RNF13174.1"/>
    <property type="molecule type" value="Genomic_DNA"/>
</dbReference>
<dbReference type="GeneID" id="40319914"/>